<dbReference type="OrthoDB" id="4870729at2759"/>
<dbReference type="KEGG" id="cmt:CCM_05025"/>
<feature type="compositionally biased region" description="Gly residues" evidence="1">
    <location>
        <begin position="106"/>
        <end position="117"/>
    </location>
</feature>
<dbReference type="OMA" id="CTEKPLT"/>
<feature type="region of interest" description="Disordered" evidence="1">
    <location>
        <begin position="69"/>
        <end position="130"/>
    </location>
</feature>
<feature type="compositionally biased region" description="Polar residues" evidence="1">
    <location>
        <begin position="69"/>
        <end position="100"/>
    </location>
</feature>
<dbReference type="HOGENOM" id="CLU_143613_0_0_1"/>
<protein>
    <submittedName>
        <fullName evidence="2">Uncharacterized protein</fullName>
    </submittedName>
</protein>
<dbReference type="VEuPathDB" id="FungiDB:CCM_05025"/>
<dbReference type="Proteomes" id="UP000001610">
    <property type="component" value="Unassembled WGS sequence"/>
</dbReference>
<evidence type="ECO:0000313" key="2">
    <source>
        <dbReference type="EMBL" id="EGX93650.1"/>
    </source>
</evidence>
<reference evidence="2 3" key="1">
    <citation type="journal article" date="2011" name="Genome Biol.">
        <title>Genome sequence of the insect pathogenic fungus Cordyceps militaris, a valued traditional Chinese medicine.</title>
        <authorList>
            <person name="Zheng P."/>
            <person name="Xia Y."/>
            <person name="Xiao G."/>
            <person name="Xiong C."/>
            <person name="Hu X."/>
            <person name="Zhang S."/>
            <person name="Zheng H."/>
            <person name="Huang Y."/>
            <person name="Zhou Y."/>
            <person name="Wang S."/>
            <person name="Zhao G.P."/>
            <person name="Liu X."/>
            <person name="St Leger R.J."/>
            <person name="Wang C."/>
        </authorList>
    </citation>
    <scope>NUCLEOTIDE SEQUENCE [LARGE SCALE GENOMIC DNA]</scope>
    <source>
        <strain evidence="2 3">CM01</strain>
    </source>
</reference>
<sequence length="154" mass="15573">MPAVFLFQRFTYRSLLHPYAVFILIFQSSSVELFLNTVTMKFIAIVASLASVSVAANVSTTVTCPDCKTPSSTNDVVTRSPLPTTSCDSPSLTVVKTGSAQSTGGVSTGGNNPGGNNPGTSGSQTNPTSVPVTGGAARIAGSAVAAVVAFAVLL</sequence>
<dbReference type="AlphaFoldDB" id="G3JG32"/>
<dbReference type="RefSeq" id="XP_006670233.1">
    <property type="nucleotide sequence ID" value="XM_006670170.1"/>
</dbReference>
<evidence type="ECO:0000313" key="3">
    <source>
        <dbReference type="Proteomes" id="UP000001610"/>
    </source>
</evidence>
<gene>
    <name evidence="2" type="ORF">CCM_05025</name>
</gene>
<name>G3JG32_CORMM</name>
<evidence type="ECO:0000256" key="1">
    <source>
        <dbReference type="SAM" id="MobiDB-lite"/>
    </source>
</evidence>
<organism evidence="2 3">
    <name type="scientific">Cordyceps militaris (strain CM01)</name>
    <name type="common">Caterpillar fungus</name>
    <dbReference type="NCBI Taxonomy" id="983644"/>
    <lineage>
        <taxon>Eukaryota</taxon>
        <taxon>Fungi</taxon>
        <taxon>Dikarya</taxon>
        <taxon>Ascomycota</taxon>
        <taxon>Pezizomycotina</taxon>
        <taxon>Sordariomycetes</taxon>
        <taxon>Hypocreomycetidae</taxon>
        <taxon>Hypocreales</taxon>
        <taxon>Cordycipitaceae</taxon>
        <taxon>Cordyceps</taxon>
    </lineage>
</organism>
<keyword evidence="3" id="KW-1185">Reference proteome</keyword>
<dbReference type="EMBL" id="JH126401">
    <property type="protein sequence ID" value="EGX93650.1"/>
    <property type="molecule type" value="Genomic_DNA"/>
</dbReference>
<dbReference type="GeneID" id="18167045"/>
<proteinExistence type="predicted"/>
<accession>G3JG32</accession>
<dbReference type="InParanoid" id="G3JG32"/>
<dbReference type="eggNOG" id="ENOG502T64R">
    <property type="taxonomic scope" value="Eukaryota"/>
</dbReference>